<comment type="caution">
    <text evidence="1">The sequence shown here is derived from an EMBL/GenBank/DDBJ whole genome shotgun (WGS) entry which is preliminary data.</text>
</comment>
<sequence length="129" mass="13776">MAERCIPTALLFQNVSKFLSATATSAVFSHLSLCGEAMNTFDVDTTDFTDELTREAITPTLDTVTKTNDLVVMTKAAWEPGADTIFGAGVFCGLADATLQIFHEWAASVAFVVGDTVTETMNLQSKEGA</sequence>
<evidence type="ECO:0000313" key="1">
    <source>
        <dbReference type="EMBL" id="GAH60204.1"/>
    </source>
</evidence>
<organism evidence="1">
    <name type="scientific">marine sediment metagenome</name>
    <dbReference type="NCBI Taxonomy" id="412755"/>
    <lineage>
        <taxon>unclassified sequences</taxon>
        <taxon>metagenomes</taxon>
        <taxon>ecological metagenomes</taxon>
    </lineage>
</organism>
<protein>
    <submittedName>
        <fullName evidence="1">Uncharacterized protein</fullName>
    </submittedName>
</protein>
<gene>
    <name evidence="1" type="ORF">S03H2_35051</name>
</gene>
<proteinExistence type="predicted"/>
<reference evidence="1" key="1">
    <citation type="journal article" date="2014" name="Front. Microbiol.">
        <title>High frequency of phylogenetically diverse reductive dehalogenase-homologous genes in deep subseafloor sedimentary metagenomes.</title>
        <authorList>
            <person name="Kawai M."/>
            <person name="Futagami T."/>
            <person name="Toyoda A."/>
            <person name="Takaki Y."/>
            <person name="Nishi S."/>
            <person name="Hori S."/>
            <person name="Arai W."/>
            <person name="Tsubouchi T."/>
            <person name="Morono Y."/>
            <person name="Uchiyama I."/>
            <person name="Ito T."/>
            <person name="Fujiyama A."/>
            <person name="Inagaki F."/>
            <person name="Takami H."/>
        </authorList>
    </citation>
    <scope>NUCLEOTIDE SEQUENCE</scope>
    <source>
        <strain evidence="1">Expedition CK06-06</strain>
    </source>
</reference>
<accession>X1I298</accession>
<dbReference type="AlphaFoldDB" id="X1I298"/>
<dbReference type="EMBL" id="BARU01021418">
    <property type="protein sequence ID" value="GAH60204.1"/>
    <property type="molecule type" value="Genomic_DNA"/>
</dbReference>
<name>X1I298_9ZZZZ</name>